<dbReference type="Proteomes" id="UP000327157">
    <property type="component" value="Chromosome 5"/>
</dbReference>
<keyword evidence="2 9" id="KW-0378">Hydrolase</keyword>
<evidence type="ECO:0000256" key="7">
    <source>
        <dbReference type="ARBA" id="ARBA00047984"/>
    </source>
</evidence>
<dbReference type="CDD" id="cd17942">
    <property type="entry name" value="DEADc_DDX18"/>
    <property type="match status" value="1"/>
</dbReference>
<evidence type="ECO:0000259" key="11">
    <source>
        <dbReference type="PROSITE" id="PS51192"/>
    </source>
</evidence>
<feature type="compositionally biased region" description="Basic and acidic residues" evidence="10">
    <location>
        <begin position="555"/>
        <end position="566"/>
    </location>
</feature>
<keyword evidence="4 9" id="KW-0067">ATP-binding</keyword>
<feature type="domain" description="DEAD-box RNA helicase Q" evidence="13">
    <location>
        <begin position="90"/>
        <end position="118"/>
    </location>
</feature>
<dbReference type="CDD" id="cd18787">
    <property type="entry name" value="SF2_C_DEAD"/>
    <property type="match status" value="1"/>
</dbReference>
<reference evidence="14 15" key="1">
    <citation type="submission" date="2019-09" db="EMBL/GenBank/DDBJ databases">
        <authorList>
            <person name="Ou C."/>
        </authorList>
    </citation>
    <scope>NUCLEOTIDE SEQUENCE [LARGE SCALE GENOMIC DNA]</scope>
    <source>
        <strain evidence="14">S2</strain>
        <tissue evidence="14">Leaf</tissue>
    </source>
</reference>
<dbReference type="SUPFAM" id="SSF52540">
    <property type="entry name" value="P-loop containing nucleoside triphosphate hydrolases"/>
    <property type="match status" value="2"/>
</dbReference>
<comment type="domain">
    <text evidence="9">The Q motif is unique to and characteristic of the DEAD box family of RNA helicases and controls ATP binding and hydrolysis.</text>
</comment>
<dbReference type="Pfam" id="PF00270">
    <property type="entry name" value="DEAD"/>
    <property type="match status" value="1"/>
</dbReference>
<gene>
    <name evidence="14" type="ORF">D8674_027071</name>
</gene>
<dbReference type="Pfam" id="PF13959">
    <property type="entry name" value="CTE_SPB4"/>
    <property type="match status" value="1"/>
</dbReference>
<dbReference type="InterPro" id="IPR044773">
    <property type="entry name" value="DDX18/Has1_DEADc"/>
</dbReference>
<dbReference type="GO" id="GO:0005524">
    <property type="term" value="F:ATP binding"/>
    <property type="evidence" value="ECO:0007669"/>
    <property type="project" value="UniProtKB-UniRule"/>
</dbReference>
<dbReference type="SMART" id="SM00487">
    <property type="entry name" value="DEXDc"/>
    <property type="match status" value="1"/>
</dbReference>
<keyword evidence="15" id="KW-1185">Reference proteome</keyword>
<evidence type="ECO:0000256" key="10">
    <source>
        <dbReference type="SAM" id="MobiDB-lite"/>
    </source>
</evidence>
<dbReference type="PROSITE" id="PS51194">
    <property type="entry name" value="HELICASE_CTER"/>
    <property type="match status" value="1"/>
</dbReference>
<evidence type="ECO:0000256" key="8">
    <source>
        <dbReference type="PROSITE-ProRule" id="PRU00552"/>
    </source>
</evidence>
<sequence length="566" mass="64584">MEGAMLARRTNRKRKRANKLSESTGTIEESEPQNRKEDQEEEDKGEDEKTKRMKVDETAGKEENEGVEAAKEEKKTKVKRGGGSGIMTTESFGSLNLSSNTFKAVQDMKFQHMTQIQARTIPPLLIGKDILGAARTGSEKTFAFLVPAVELLYHTKFTPRNGTAVVVICPTRELAIQTHAVAEHLLKYHSQTVDLVIGGANRRREAEILVKGVNLLVATPGRLVDHLQNTKGFLYKNLKCLVIDETDRILEDNFEEEMRQIIKRLPQERQTALFSATQTKKVEDLARLSLKDPFLIDVDEGRTKINSLLVTRLYTFLKTIRSKKVMVFFSSCNSVKFHSELLKYINVECFDIHGKQKHQKRTKTFFDFCKAEKGILLCTDVAARGLDIPAVDLIVQFDPPDDPKEYIHRVGRTARGEGGTGKAYLFVIPEEMQFIRYLMVWMKKSPLKKYKYKESMLKNVQSQLVEMVQRNDYLRKSAKEAYKSYLLAYDSHSMKDIFNVHRLDLQAVAASFCFLSPPKMNLNLNSNASKFRKKMGKVRGSRNGFSMSSPYGRQKGGDEIRQFVRH</sequence>
<name>A0A5N5IBA6_9ROSA</name>
<comment type="caution">
    <text evidence="14">The sequence shown here is derived from an EMBL/GenBank/DDBJ whole genome shotgun (WGS) entry which is preliminary data.</text>
</comment>
<feature type="domain" description="Helicase ATP-binding" evidence="11">
    <location>
        <begin position="121"/>
        <end position="296"/>
    </location>
</feature>
<dbReference type="SMART" id="SM01178">
    <property type="entry name" value="DUF4217"/>
    <property type="match status" value="1"/>
</dbReference>
<evidence type="ECO:0000256" key="6">
    <source>
        <dbReference type="ARBA" id="ARBA00024357"/>
    </source>
</evidence>
<dbReference type="InterPro" id="IPR025313">
    <property type="entry name" value="SPB4-like_CTE"/>
</dbReference>
<feature type="region of interest" description="Disordered" evidence="10">
    <location>
        <begin position="1"/>
        <end position="84"/>
    </location>
</feature>
<dbReference type="SMART" id="SM00490">
    <property type="entry name" value="HELICc"/>
    <property type="match status" value="1"/>
</dbReference>
<dbReference type="FunFam" id="3.40.50.300:FF:000379">
    <property type="entry name" value="RNA helicase"/>
    <property type="match status" value="1"/>
</dbReference>
<dbReference type="PANTHER" id="PTHR24031">
    <property type="entry name" value="RNA HELICASE"/>
    <property type="match status" value="1"/>
</dbReference>
<evidence type="ECO:0000256" key="1">
    <source>
        <dbReference type="ARBA" id="ARBA00022741"/>
    </source>
</evidence>
<feature type="region of interest" description="Disordered" evidence="10">
    <location>
        <begin position="542"/>
        <end position="566"/>
    </location>
</feature>
<comment type="similarity">
    <text evidence="6">Belongs to the DEAD box helicase family. DDX18/HAS1 subfamily.</text>
</comment>
<evidence type="ECO:0000259" key="12">
    <source>
        <dbReference type="PROSITE" id="PS51194"/>
    </source>
</evidence>
<evidence type="ECO:0000256" key="2">
    <source>
        <dbReference type="ARBA" id="ARBA00022801"/>
    </source>
</evidence>
<keyword evidence="5 9" id="KW-0694">RNA-binding</keyword>
<feature type="short sequence motif" description="Q motif" evidence="8">
    <location>
        <begin position="90"/>
        <end position="118"/>
    </location>
</feature>
<keyword evidence="3 9" id="KW-0347">Helicase</keyword>
<dbReference type="InterPro" id="IPR001650">
    <property type="entry name" value="Helicase_C-like"/>
</dbReference>
<evidence type="ECO:0000256" key="5">
    <source>
        <dbReference type="ARBA" id="ARBA00022884"/>
    </source>
</evidence>
<comment type="catalytic activity">
    <reaction evidence="7 9">
        <text>ATP + H2O = ADP + phosphate + H(+)</text>
        <dbReference type="Rhea" id="RHEA:13065"/>
        <dbReference type="ChEBI" id="CHEBI:15377"/>
        <dbReference type="ChEBI" id="CHEBI:15378"/>
        <dbReference type="ChEBI" id="CHEBI:30616"/>
        <dbReference type="ChEBI" id="CHEBI:43474"/>
        <dbReference type="ChEBI" id="CHEBI:456216"/>
        <dbReference type="EC" id="3.6.4.13"/>
    </reaction>
</comment>
<dbReference type="Gene3D" id="3.40.50.300">
    <property type="entry name" value="P-loop containing nucleotide triphosphate hydrolases"/>
    <property type="match status" value="2"/>
</dbReference>
<dbReference type="PROSITE" id="PS51192">
    <property type="entry name" value="HELICASE_ATP_BIND_1"/>
    <property type="match status" value="1"/>
</dbReference>
<dbReference type="GO" id="GO:0003723">
    <property type="term" value="F:RNA binding"/>
    <property type="evidence" value="ECO:0007669"/>
    <property type="project" value="UniProtKB-UniRule"/>
</dbReference>
<evidence type="ECO:0000256" key="9">
    <source>
        <dbReference type="RuleBase" id="RU365068"/>
    </source>
</evidence>
<reference evidence="14 15" key="3">
    <citation type="submission" date="2019-11" db="EMBL/GenBank/DDBJ databases">
        <title>A de novo genome assembly of a pear dwarfing rootstock.</title>
        <authorList>
            <person name="Wang F."/>
            <person name="Wang J."/>
            <person name="Li S."/>
            <person name="Zhang Y."/>
            <person name="Fang M."/>
            <person name="Ma L."/>
            <person name="Zhao Y."/>
            <person name="Jiang S."/>
        </authorList>
    </citation>
    <scope>NUCLEOTIDE SEQUENCE [LARGE SCALE GENOMIC DNA]</scope>
    <source>
        <strain evidence="14">S2</strain>
        <tissue evidence="14">Leaf</tissue>
    </source>
</reference>
<comment type="function">
    <text evidence="9">RNA helicase.</text>
</comment>
<evidence type="ECO:0000256" key="3">
    <source>
        <dbReference type="ARBA" id="ARBA00022806"/>
    </source>
</evidence>
<keyword evidence="1 9" id="KW-0547">Nucleotide-binding</keyword>
<dbReference type="OrthoDB" id="10259640at2759"/>
<evidence type="ECO:0000313" key="14">
    <source>
        <dbReference type="EMBL" id="KAB2636537.1"/>
    </source>
</evidence>
<proteinExistence type="inferred from homology"/>
<dbReference type="InterPro" id="IPR014014">
    <property type="entry name" value="RNA_helicase_DEAD_Q_motif"/>
</dbReference>
<evidence type="ECO:0000256" key="4">
    <source>
        <dbReference type="ARBA" id="ARBA00022840"/>
    </source>
</evidence>
<accession>A0A5N5IBA6</accession>
<dbReference type="GO" id="GO:0003724">
    <property type="term" value="F:RNA helicase activity"/>
    <property type="evidence" value="ECO:0007669"/>
    <property type="project" value="UniProtKB-EC"/>
</dbReference>
<dbReference type="InterPro" id="IPR011545">
    <property type="entry name" value="DEAD/DEAH_box_helicase_dom"/>
</dbReference>
<dbReference type="InterPro" id="IPR014001">
    <property type="entry name" value="Helicase_ATP-bd"/>
</dbReference>
<organism evidence="14 15">
    <name type="scientific">Pyrus ussuriensis x Pyrus communis</name>
    <dbReference type="NCBI Taxonomy" id="2448454"/>
    <lineage>
        <taxon>Eukaryota</taxon>
        <taxon>Viridiplantae</taxon>
        <taxon>Streptophyta</taxon>
        <taxon>Embryophyta</taxon>
        <taxon>Tracheophyta</taxon>
        <taxon>Spermatophyta</taxon>
        <taxon>Magnoliopsida</taxon>
        <taxon>eudicotyledons</taxon>
        <taxon>Gunneridae</taxon>
        <taxon>Pentapetalae</taxon>
        <taxon>rosids</taxon>
        <taxon>fabids</taxon>
        <taxon>Rosales</taxon>
        <taxon>Rosaceae</taxon>
        <taxon>Amygdaloideae</taxon>
        <taxon>Maleae</taxon>
        <taxon>Pyrus</taxon>
    </lineage>
</organism>
<dbReference type="AlphaFoldDB" id="A0A5N5IBA6"/>
<feature type="compositionally biased region" description="Basic residues" evidence="10">
    <location>
        <begin position="9"/>
        <end position="18"/>
    </location>
</feature>
<evidence type="ECO:0000259" key="13">
    <source>
        <dbReference type="PROSITE" id="PS51195"/>
    </source>
</evidence>
<feature type="domain" description="Helicase C-terminal" evidence="12">
    <location>
        <begin position="309"/>
        <end position="458"/>
    </location>
</feature>
<protein>
    <recommendedName>
        <fullName evidence="9">ATP-dependent RNA helicase</fullName>
        <ecNumber evidence="9">3.6.4.13</ecNumber>
    </recommendedName>
</protein>
<dbReference type="EC" id="3.6.4.13" evidence="9"/>
<reference evidence="15" key="2">
    <citation type="submission" date="2019-10" db="EMBL/GenBank/DDBJ databases">
        <title>A de novo genome assembly of a pear dwarfing rootstock.</title>
        <authorList>
            <person name="Wang F."/>
            <person name="Wang J."/>
            <person name="Li S."/>
            <person name="Zhang Y."/>
            <person name="Fang M."/>
            <person name="Ma L."/>
            <person name="Zhao Y."/>
            <person name="Jiang S."/>
        </authorList>
    </citation>
    <scope>NUCLEOTIDE SEQUENCE [LARGE SCALE GENOMIC DNA]</scope>
</reference>
<feature type="compositionally biased region" description="Basic and acidic residues" evidence="10">
    <location>
        <begin position="46"/>
        <end position="75"/>
    </location>
</feature>
<dbReference type="GO" id="GO:0016787">
    <property type="term" value="F:hydrolase activity"/>
    <property type="evidence" value="ECO:0007669"/>
    <property type="project" value="UniProtKB-KW"/>
</dbReference>
<dbReference type="InterPro" id="IPR027417">
    <property type="entry name" value="P-loop_NTPase"/>
</dbReference>
<dbReference type="Pfam" id="PF00271">
    <property type="entry name" value="Helicase_C"/>
    <property type="match status" value="1"/>
</dbReference>
<dbReference type="EMBL" id="SMOL01000004">
    <property type="protein sequence ID" value="KAB2636537.1"/>
    <property type="molecule type" value="Genomic_DNA"/>
</dbReference>
<dbReference type="PROSITE" id="PS51195">
    <property type="entry name" value="Q_MOTIF"/>
    <property type="match status" value="1"/>
</dbReference>
<evidence type="ECO:0000313" key="15">
    <source>
        <dbReference type="Proteomes" id="UP000327157"/>
    </source>
</evidence>